<sequence>MENLRHTFLKAVNSAGQYSAYAAPALSNDFNTLPELLQKFFHRCGYTGQEKIECAHIKWNDTALRLSPQANWSSMRCYQLNFLSEPVRLVYMSIKWYGLFPLEAVDIYKDAQGQMLVKLLKMIPISNAKGKEMDAAELVTILAETMIIPHYALQKYITWEVIDPSNIKGIIHHNGISASGIFHFNEHGDCTQFTTQDRYRAKKNNKYQKTPWTATANDYILKKGIRFPTKFSATWHTDNGDYEYFKGSIKSVELNKTEFSGI</sequence>
<dbReference type="AlphaFoldDB" id="A0A4R0N184"/>
<proteinExistence type="predicted"/>
<dbReference type="RefSeq" id="WP_131610462.1">
    <property type="nucleotide sequence ID" value="NZ_SJSM01000012.1"/>
</dbReference>
<comment type="caution">
    <text evidence="1">The sequence shown here is derived from an EMBL/GenBank/DDBJ whole genome shotgun (WGS) entry which is preliminary data.</text>
</comment>
<name>A0A4R0N184_9SPHI</name>
<evidence type="ECO:0000313" key="1">
    <source>
        <dbReference type="EMBL" id="TCC93087.1"/>
    </source>
</evidence>
<dbReference type="EMBL" id="SJSM01000012">
    <property type="protein sequence ID" value="TCC93087.1"/>
    <property type="molecule type" value="Genomic_DNA"/>
</dbReference>
<dbReference type="Proteomes" id="UP000291117">
    <property type="component" value="Unassembled WGS sequence"/>
</dbReference>
<keyword evidence="2" id="KW-1185">Reference proteome</keyword>
<dbReference type="Pfam" id="PF21900">
    <property type="entry name" value="DUF6920"/>
    <property type="match status" value="1"/>
</dbReference>
<dbReference type="OrthoDB" id="9786534at2"/>
<accession>A0A4R0N184</accession>
<evidence type="ECO:0000313" key="2">
    <source>
        <dbReference type="Proteomes" id="UP000291117"/>
    </source>
</evidence>
<protein>
    <submittedName>
        <fullName evidence="1">Uncharacterized protein</fullName>
    </submittedName>
</protein>
<organism evidence="1 2">
    <name type="scientific">Pedobacter hiemivivus</name>
    <dbReference type="NCBI Taxonomy" id="2530454"/>
    <lineage>
        <taxon>Bacteria</taxon>
        <taxon>Pseudomonadati</taxon>
        <taxon>Bacteroidota</taxon>
        <taxon>Sphingobacteriia</taxon>
        <taxon>Sphingobacteriales</taxon>
        <taxon>Sphingobacteriaceae</taxon>
        <taxon>Pedobacter</taxon>
    </lineage>
</organism>
<reference evidence="1 2" key="1">
    <citation type="submission" date="2019-02" db="EMBL/GenBank/DDBJ databases">
        <title>Pedobacter sp. RP-3-8 sp. nov., isolated from Arctic soil.</title>
        <authorList>
            <person name="Dahal R.H."/>
        </authorList>
    </citation>
    <scope>NUCLEOTIDE SEQUENCE [LARGE SCALE GENOMIC DNA]</scope>
    <source>
        <strain evidence="1 2">RP-3-8</strain>
    </source>
</reference>
<gene>
    <name evidence="1" type="ORF">EZ444_17630</name>
</gene>
<dbReference type="InterPro" id="IPR054213">
    <property type="entry name" value="DUF6920"/>
</dbReference>